<keyword evidence="3" id="KW-0677">Repeat</keyword>
<reference evidence="6" key="2">
    <citation type="submission" date="2025-05" db="UniProtKB">
        <authorList>
            <consortium name="EnsemblMetazoa"/>
        </authorList>
    </citation>
    <scope>IDENTIFICATION</scope>
</reference>
<dbReference type="OrthoDB" id="5829758at2759"/>
<dbReference type="Proteomes" id="UP001652700">
    <property type="component" value="Unplaced"/>
</dbReference>
<accession>A0A6P7FIW2</accession>
<dbReference type="InterPro" id="IPR019734">
    <property type="entry name" value="TPR_rpt"/>
</dbReference>
<dbReference type="SUPFAM" id="SSF48452">
    <property type="entry name" value="TPR-like"/>
    <property type="match status" value="1"/>
</dbReference>
<feature type="domain" description="AIP/AIPL N-terminal FKBP-type PPIase" evidence="5">
    <location>
        <begin position="19"/>
        <end position="146"/>
    </location>
</feature>
<dbReference type="InterPro" id="IPR056277">
    <property type="entry name" value="PPIase_AIP"/>
</dbReference>
<evidence type="ECO:0000313" key="6">
    <source>
        <dbReference type="EnsemblMetazoa" id="XP_050511718.1"/>
    </source>
</evidence>
<dbReference type="InterPro" id="IPR011990">
    <property type="entry name" value="TPR-like_helical_dom_sf"/>
</dbReference>
<dbReference type="PANTHER" id="PTHR11242">
    <property type="entry name" value="ARYL HYDROCARBON RECEPTOR INTERACTING PROTEIN RELATED"/>
    <property type="match status" value="1"/>
</dbReference>
<dbReference type="Gene3D" id="3.10.50.40">
    <property type="match status" value="1"/>
</dbReference>
<dbReference type="GeneID" id="114329863"/>
<keyword evidence="4" id="KW-0802">TPR repeat</keyword>
<keyword evidence="7" id="KW-1185">Reference proteome</keyword>
<dbReference type="FunCoup" id="A0A6P7FIW2">
    <property type="interactions" value="391"/>
</dbReference>
<dbReference type="RefSeq" id="XP_050511718.1">
    <property type="nucleotide sequence ID" value="XM_050655761.1"/>
</dbReference>
<organism evidence="8">
    <name type="scientific">Diabrotica virgifera virgifera</name>
    <name type="common">western corn rootworm</name>
    <dbReference type="NCBI Taxonomy" id="50390"/>
    <lineage>
        <taxon>Eukaryota</taxon>
        <taxon>Metazoa</taxon>
        <taxon>Ecdysozoa</taxon>
        <taxon>Arthropoda</taxon>
        <taxon>Hexapoda</taxon>
        <taxon>Insecta</taxon>
        <taxon>Pterygota</taxon>
        <taxon>Neoptera</taxon>
        <taxon>Endopterygota</taxon>
        <taxon>Coleoptera</taxon>
        <taxon>Polyphaga</taxon>
        <taxon>Cucujiformia</taxon>
        <taxon>Chrysomeloidea</taxon>
        <taxon>Chrysomelidae</taxon>
        <taxon>Galerucinae</taxon>
        <taxon>Diabroticina</taxon>
        <taxon>Diabroticites</taxon>
        <taxon>Diabrotica</taxon>
    </lineage>
</organism>
<dbReference type="InterPro" id="IPR039663">
    <property type="entry name" value="AIP/AIPL1/TTC9"/>
</dbReference>
<dbReference type="RefSeq" id="XP_028134922.1">
    <property type="nucleotide sequence ID" value="XM_028279121.1"/>
</dbReference>
<dbReference type="SUPFAM" id="SSF54534">
    <property type="entry name" value="FKBP-like"/>
    <property type="match status" value="1"/>
</dbReference>
<gene>
    <name evidence="8" type="primary">LOC114329863</name>
</gene>
<evidence type="ECO:0000313" key="8">
    <source>
        <dbReference type="RefSeq" id="XP_028134922.1"/>
    </source>
</evidence>
<dbReference type="Gene3D" id="1.25.40.10">
    <property type="entry name" value="Tetratricopeptide repeat domain"/>
    <property type="match status" value="1"/>
</dbReference>
<dbReference type="AlphaFoldDB" id="A0A6P7FIW2"/>
<dbReference type="PANTHER" id="PTHR11242:SF0">
    <property type="entry name" value="TPR_REGION DOMAIN-CONTAINING PROTEIN"/>
    <property type="match status" value="1"/>
</dbReference>
<dbReference type="InterPro" id="IPR046357">
    <property type="entry name" value="PPIase_dom_sf"/>
</dbReference>
<keyword evidence="8" id="KW-0675">Receptor</keyword>
<dbReference type="GO" id="GO:0003755">
    <property type="term" value="F:peptidyl-prolyl cis-trans isomerase activity"/>
    <property type="evidence" value="ECO:0007669"/>
    <property type="project" value="InterPro"/>
</dbReference>
<protein>
    <submittedName>
        <fullName evidence="8">AH receptor-interacting protein</fullName>
    </submittedName>
</protein>
<dbReference type="SMART" id="SM00028">
    <property type="entry name" value="TPR"/>
    <property type="match status" value="3"/>
</dbReference>
<evidence type="ECO:0000313" key="7">
    <source>
        <dbReference type="Proteomes" id="UP001652700"/>
    </source>
</evidence>
<evidence type="ECO:0000256" key="1">
    <source>
        <dbReference type="ARBA" id="ARBA00004496"/>
    </source>
</evidence>
<keyword evidence="2" id="KW-0963">Cytoplasm</keyword>
<dbReference type="InParanoid" id="A0A6P7FIW2"/>
<reference evidence="8" key="1">
    <citation type="submission" date="2025-04" db="UniProtKB">
        <authorList>
            <consortium name="RefSeq"/>
        </authorList>
    </citation>
    <scope>IDENTIFICATION</scope>
</reference>
<name>A0A6P7FIW2_DIAVI</name>
<dbReference type="KEGG" id="dvv:114329863"/>
<dbReference type="Pfam" id="PF23322">
    <property type="entry name" value="PPIase_AIP"/>
    <property type="match status" value="1"/>
</dbReference>
<dbReference type="FunFam" id="1.25.40.10:FF:000052">
    <property type="entry name" value="Aryl-hydrocarbon-interacting protein-like 1"/>
    <property type="match status" value="1"/>
</dbReference>
<evidence type="ECO:0000256" key="2">
    <source>
        <dbReference type="ARBA" id="ARBA00022490"/>
    </source>
</evidence>
<dbReference type="EnsemblMetazoa" id="XM_050655761.1">
    <property type="protein sequence ID" value="XP_050511718.1"/>
    <property type="gene ID" value="LOC114329863"/>
</dbReference>
<dbReference type="GO" id="GO:0005737">
    <property type="term" value="C:cytoplasm"/>
    <property type="evidence" value="ECO:0007669"/>
    <property type="project" value="UniProtKB-SubCell"/>
</dbReference>
<sequence length="321" mass="37171">MATEKDLIVKETIYAGTKSVPFKDGTKIHFHFQTRQCNSEKILLDDSRKLGTGKPFELVLGKKFKLEVWEAIVQKMALNEVAKFTVDKSLVIQYPFVSKTLRDINKPHGERNHHVCAMTLQTTGIGYDDLNSFLKNPTDLEFIIEITNIEQPESYEKETWQMEEGEKIELIPKLKEQGNEEYKNKNYKKASELYAKAIGILEQLMLKEKPHDIEWNEMDKQKVPILLNYAQCKLQEGDFYAVIEHCTNVLKSDKDNVKAFFRRAKGHVGAWNVEAAKKDFDKVIELDESLTSLVTKELNSLEIQVKNQDSEDKQKYSRLFT</sequence>
<evidence type="ECO:0000256" key="4">
    <source>
        <dbReference type="ARBA" id="ARBA00022803"/>
    </source>
</evidence>
<proteinExistence type="predicted"/>
<comment type="subcellular location">
    <subcellularLocation>
        <location evidence="1">Cytoplasm</location>
    </subcellularLocation>
</comment>
<evidence type="ECO:0000256" key="3">
    <source>
        <dbReference type="ARBA" id="ARBA00022737"/>
    </source>
</evidence>
<evidence type="ECO:0000259" key="5">
    <source>
        <dbReference type="Pfam" id="PF23322"/>
    </source>
</evidence>